<proteinExistence type="predicted"/>
<reference evidence="2" key="1">
    <citation type="submission" date="2017-07" db="EMBL/GenBank/DDBJ databases">
        <title>Cobaviruses - a newly discovered phage group infecting protist-associated Rhodobacteraceae is ubiquitous in highly productive marine areas.</title>
        <authorList>
            <person name="Bischoff V."/>
            <person name="Bunk B."/>
            <person name="Meier-Kolthoff J."/>
            <person name="Sproer C."/>
            <person name="Poehlein A."/>
            <person name="Dogs M."/>
            <person name="Daniel R."/>
            <person name="Overmann J."/>
            <person name="Goker M."/>
            <person name="Simon M."/>
            <person name="Brinkhoff T."/>
            <person name="Moraru C."/>
        </authorList>
    </citation>
    <scope>NUCLEOTIDE SEQUENCE [LARGE SCALE GENOMIC DNA]</scope>
</reference>
<sequence length="164" mass="18199">MAAKKQTKYGTFEGELFYARVFPETMDNSEYHENTNGQYNMVFIPKDSDEVNRMIELGYPEVSMGNKMIKPFDVADGRTGMKLKRPNEHGSGIREFGGAPKVCKGKTNVPWDFIEDGDLGNGTKAFIKVSVYGEGSTASVRLEKIGVTEHVAKEDSGDSDQDGW</sequence>
<evidence type="ECO:0000313" key="2">
    <source>
        <dbReference type="Proteomes" id="UP000273515"/>
    </source>
</evidence>
<protein>
    <submittedName>
        <fullName evidence="1">Uncharacterized protein</fullName>
    </submittedName>
</protein>
<keyword evidence="2" id="KW-1185">Reference proteome</keyword>
<organism evidence="1 2">
    <name type="scientific">Lentibacter phage vB_LenP_ICBM2</name>
    <dbReference type="NCBI Taxonomy" id="2847823"/>
    <lineage>
        <taxon>Viruses</taxon>
        <taxon>Duplodnaviria</taxon>
        <taxon>Heunggongvirae</taxon>
        <taxon>Uroviricota</taxon>
        <taxon>Caudoviricetes</taxon>
        <taxon>Zobellviridae</taxon>
        <taxon>Cobavirinae</taxon>
        <taxon>Veravirus</taxon>
        <taxon>Veravirus septentrionalis</taxon>
    </lineage>
</organism>
<accession>A0A3G2YRP5</accession>
<dbReference type="Proteomes" id="UP000273515">
    <property type="component" value="Segment"/>
</dbReference>
<gene>
    <name evidence="1" type="ORF">vBLenPICBM2__13</name>
</gene>
<name>A0A3G2YRP5_9CAUD</name>
<reference evidence="1 2" key="2">
    <citation type="journal article" date="2019" name="ISME J.">
        <title>Cobaviruses - a new globally distributed phage group infecting Rhodobacteraceae in marine ecosystems.</title>
        <authorList>
            <person name="Bischoff V."/>
            <person name="Bunk B."/>
            <person name="Meier-Kolthoff J.P."/>
            <person name="Sproer C."/>
            <person name="Poehlein A."/>
            <person name="Dogs M."/>
            <person name="Nguyen M."/>
            <person name="Petersen J."/>
            <person name="Daniel R."/>
            <person name="Overmann J."/>
            <person name="Goker M."/>
            <person name="Simon M."/>
            <person name="Brinkhoff T."/>
            <person name="Moraru C."/>
        </authorList>
    </citation>
    <scope>NUCLEOTIDE SEQUENCE [LARGE SCALE GENOMIC DNA]</scope>
</reference>
<evidence type="ECO:0000313" key="1">
    <source>
        <dbReference type="EMBL" id="AYP28074.1"/>
    </source>
</evidence>
<dbReference type="EMBL" id="MF431616">
    <property type="protein sequence ID" value="AYP28074.1"/>
    <property type="molecule type" value="Genomic_DNA"/>
</dbReference>